<feature type="domain" description="Cytochrome b561" evidence="13">
    <location>
        <begin position="1"/>
        <end position="207"/>
    </location>
</feature>
<reference evidence="15" key="1">
    <citation type="submission" date="2025-08" db="UniProtKB">
        <authorList>
            <consortium name="RefSeq"/>
        </authorList>
    </citation>
    <scope>IDENTIFICATION</scope>
    <source>
        <tissue evidence="15">Gonads</tissue>
    </source>
</reference>
<dbReference type="GO" id="GO:0140575">
    <property type="term" value="F:transmembrane monodehydroascorbate reductase activity"/>
    <property type="evidence" value="ECO:0007669"/>
    <property type="project" value="InterPro"/>
</dbReference>
<dbReference type="PANTHER" id="PTHR15422">
    <property type="entry name" value="OS05G0565100 PROTEIN"/>
    <property type="match status" value="1"/>
</dbReference>
<dbReference type="EC" id="7.2.1.3" evidence="11"/>
<dbReference type="Gene3D" id="1.20.120.1770">
    <property type="match status" value="1"/>
</dbReference>
<dbReference type="GeneID" id="106171628"/>
<keyword evidence="8 12" id="KW-1133">Transmembrane helix</keyword>
<dbReference type="GO" id="GO:0016020">
    <property type="term" value="C:membrane"/>
    <property type="evidence" value="ECO:0007669"/>
    <property type="project" value="UniProtKB-SubCell"/>
</dbReference>
<dbReference type="InParanoid" id="A0A1S3JAU1"/>
<dbReference type="InterPro" id="IPR045150">
    <property type="entry name" value="CYB561D1/2"/>
</dbReference>
<evidence type="ECO:0000256" key="12">
    <source>
        <dbReference type="SAM" id="Phobius"/>
    </source>
</evidence>
<evidence type="ECO:0000256" key="6">
    <source>
        <dbReference type="ARBA" id="ARBA00022723"/>
    </source>
</evidence>
<feature type="transmembrane region" description="Helical" evidence="12">
    <location>
        <begin position="181"/>
        <end position="205"/>
    </location>
</feature>
<keyword evidence="10 12" id="KW-0472">Membrane</keyword>
<dbReference type="PROSITE" id="PS50939">
    <property type="entry name" value="CYTOCHROME_B561"/>
    <property type="match status" value="1"/>
</dbReference>
<feature type="transmembrane region" description="Helical" evidence="12">
    <location>
        <begin position="106"/>
        <end position="127"/>
    </location>
</feature>
<organism evidence="14 15">
    <name type="scientific">Lingula anatina</name>
    <name type="common">Brachiopod</name>
    <name type="synonym">Lingula unguis</name>
    <dbReference type="NCBI Taxonomy" id="7574"/>
    <lineage>
        <taxon>Eukaryota</taxon>
        <taxon>Metazoa</taxon>
        <taxon>Spiralia</taxon>
        <taxon>Lophotrochozoa</taxon>
        <taxon>Brachiopoda</taxon>
        <taxon>Linguliformea</taxon>
        <taxon>Lingulata</taxon>
        <taxon>Lingulida</taxon>
        <taxon>Linguloidea</taxon>
        <taxon>Lingulidae</taxon>
        <taxon>Lingula</taxon>
    </lineage>
</organism>
<accession>A0A1S3JAU1</accession>
<keyword evidence="7" id="KW-0249">Electron transport</keyword>
<evidence type="ECO:0000256" key="5">
    <source>
        <dbReference type="ARBA" id="ARBA00022692"/>
    </source>
</evidence>
<dbReference type="InterPro" id="IPR006593">
    <property type="entry name" value="Cyt_b561/ferric_Rdtase_TM"/>
</dbReference>
<dbReference type="Proteomes" id="UP000085678">
    <property type="component" value="Unplaced"/>
</dbReference>
<evidence type="ECO:0000256" key="7">
    <source>
        <dbReference type="ARBA" id="ARBA00022982"/>
    </source>
</evidence>
<evidence type="ECO:0000256" key="8">
    <source>
        <dbReference type="ARBA" id="ARBA00022989"/>
    </source>
</evidence>
<feature type="transmembrane region" description="Helical" evidence="12">
    <location>
        <begin position="75"/>
        <end position="94"/>
    </location>
</feature>
<evidence type="ECO:0000256" key="11">
    <source>
        <dbReference type="ARBA" id="ARBA00024225"/>
    </source>
</evidence>
<dbReference type="GO" id="GO:0046872">
    <property type="term" value="F:metal ion binding"/>
    <property type="evidence" value="ECO:0007669"/>
    <property type="project" value="UniProtKB-KW"/>
</dbReference>
<feature type="transmembrane region" description="Helical" evidence="12">
    <location>
        <begin position="147"/>
        <end position="169"/>
    </location>
</feature>
<keyword evidence="9" id="KW-0408">Iron</keyword>
<protein>
    <recommendedName>
        <fullName evidence="11">ascorbate ferrireductase (transmembrane)</fullName>
        <ecNumber evidence="11">7.2.1.3</ecNumber>
    </recommendedName>
</protein>
<evidence type="ECO:0000259" key="13">
    <source>
        <dbReference type="PROSITE" id="PS50939"/>
    </source>
</evidence>
<name>A0A1S3JAU1_LINAN</name>
<evidence type="ECO:0000256" key="3">
    <source>
        <dbReference type="ARBA" id="ARBA00022448"/>
    </source>
</evidence>
<keyword evidence="3" id="KW-0813">Transport</keyword>
<dbReference type="GO" id="GO:0140571">
    <property type="term" value="F:transmembrane ascorbate ferrireductase activity"/>
    <property type="evidence" value="ECO:0007669"/>
    <property type="project" value="UniProtKB-EC"/>
</dbReference>
<proteinExistence type="predicted"/>
<sequence length="213" mass="24150">MIFLIIEMVAHFIVVLFTSFVVYTAWPGSSLFSWHPTLMVVAFTFLMVEAILAFSPESSMLSKAEHKTKVMVHKILQILCGVCAATGVSVIVYNKILHNKLHFTSWHGFLGIITVGYLVMQILIGMVEFVWFPDILRPYMSLFQQKLLHATSGVILYLMVSVSLMLGMLSNWFTSNVTGSAWYVCFMCPLWLALIVALQTTNSYVPRLRNRRG</sequence>
<evidence type="ECO:0000313" key="14">
    <source>
        <dbReference type="Proteomes" id="UP000085678"/>
    </source>
</evidence>
<dbReference type="PANTHER" id="PTHR15422:SF45">
    <property type="entry name" value="CYTOCHROME B561 DOMAIN-CONTAINING PROTEIN"/>
    <property type="match status" value="1"/>
</dbReference>
<evidence type="ECO:0000313" key="15">
    <source>
        <dbReference type="RefSeq" id="XP_013407517.1"/>
    </source>
</evidence>
<feature type="transmembrane region" description="Helical" evidence="12">
    <location>
        <begin position="9"/>
        <end position="26"/>
    </location>
</feature>
<keyword evidence="4" id="KW-0349">Heme</keyword>
<dbReference type="OrthoDB" id="432881at2759"/>
<dbReference type="AlphaFoldDB" id="A0A1S3JAU1"/>
<dbReference type="SMART" id="SM00665">
    <property type="entry name" value="B561"/>
    <property type="match status" value="1"/>
</dbReference>
<feature type="transmembrane region" description="Helical" evidence="12">
    <location>
        <begin position="32"/>
        <end position="54"/>
    </location>
</feature>
<evidence type="ECO:0000256" key="1">
    <source>
        <dbReference type="ARBA" id="ARBA00001970"/>
    </source>
</evidence>
<evidence type="ECO:0000256" key="2">
    <source>
        <dbReference type="ARBA" id="ARBA00004141"/>
    </source>
</evidence>
<dbReference type="FunCoup" id="A0A1S3JAU1">
    <property type="interactions" value="101"/>
</dbReference>
<evidence type="ECO:0000256" key="9">
    <source>
        <dbReference type="ARBA" id="ARBA00023004"/>
    </source>
</evidence>
<evidence type="ECO:0000256" key="4">
    <source>
        <dbReference type="ARBA" id="ARBA00022617"/>
    </source>
</evidence>
<evidence type="ECO:0000256" key="10">
    <source>
        <dbReference type="ARBA" id="ARBA00023136"/>
    </source>
</evidence>
<dbReference type="RefSeq" id="XP_013407517.1">
    <property type="nucleotide sequence ID" value="XM_013552063.1"/>
</dbReference>
<comment type="subcellular location">
    <subcellularLocation>
        <location evidence="2">Membrane</location>
        <topology evidence="2">Multi-pass membrane protein</topology>
    </subcellularLocation>
</comment>
<comment type="cofactor">
    <cofactor evidence="1">
        <name>heme b</name>
        <dbReference type="ChEBI" id="CHEBI:60344"/>
    </cofactor>
</comment>
<dbReference type="KEGG" id="lak:106171628"/>
<gene>
    <name evidence="15" type="primary">LOC106171628</name>
</gene>
<keyword evidence="6" id="KW-0479">Metal-binding</keyword>
<dbReference type="CDD" id="cd08761">
    <property type="entry name" value="Cyt_b561_CYB561D2_like"/>
    <property type="match status" value="1"/>
</dbReference>
<keyword evidence="5 12" id="KW-0812">Transmembrane</keyword>
<dbReference type="Pfam" id="PF03188">
    <property type="entry name" value="Cytochrom_B561"/>
    <property type="match status" value="1"/>
</dbReference>
<dbReference type="STRING" id="7574.A0A1S3JAU1"/>
<keyword evidence="14" id="KW-1185">Reference proteome</keyword>